<sequence>MILYNRTGNWSHFRLTVLVVHFLGTPDQDKVVACHNNSVTCNHTMAGTIEGALKSPHPALNASSPASV</sequence>
<accession>M2M0K3</accession>
<gene>
    <name evidence="1" type="ORF">BAUCODRAFT_28866</name>
</gene>
<dbReference type="KEGG" id="bcom:BAUCODRAFT_28866"/>
<dbReference type="Proteomes" id="UP000011761">
    <property type="component" value="Unassembled WGS sequence"/>
</dbReference>
<dbReference type="GeneID" id="19110799"/>
<reference evidence="1 2" key="1">
    <citation type="journal article" date="2012" name="PLoS Pathog.">
        <title>Diverse lifestyles and strategies of plant pathogenesis encoded in the genomes of eighteen Dothideomycetes fungi.</title>
        <authorList>
            <person name="Ohm R.A."/>
            <person name="Feau N."/>
            <person name="Henrissat B."/>
            <person name="Schoch C.L."/>
            <person name="Horwitz B.A."/>
            <person name="Barry K.W."/>
            <person name="Condon B.J."/>
            <person name="Copeland A.C."/>
            <person name="Dhillon B."/>
            <person name="Glaser F."/>
            <person name="Hesse C.N."/>
            <person name="Kosti I."/>
            <person name="LaButti K."/>
            <person name="Lindquist E.A."/>
            <person name="Lucas S."/>
            <person name="Salamov A.A."/>
            <person name="Bradshaw R.E."/>
            <person name="Ciuffetti L."/>
            <person name="Hamelin R.C."/>
            <person name="Kema G.H.J."/>
            <person name="Lawrence C."/>
            <person name="Scott J.A."/>
            <person name="Spatafora J.W."/>
            <person name="Turgeon B.G."/>
            <person name="de Wit P.J.G.M."/>
            <person name="Zhong S."/>
            <person name="Goodwin S.B."/>
            <person name="Grigoriev I.V."/>
        </authorList>
    </citation>
    <scope>NUCLEOTIDE SEQUENCE [LARGE SCALE GENOMIC DNA]</scope>
    <source>
        <strain evidence="1 2">UAMH 10762</strain>
    </source>
</reference>
<name>M2M0K3_BAUPA</name>
<dbReference type="HOGENOM" id="CLU_2793590_0_0_1"/>
<proteinExistence type="predicted"/>
<organism evidence="1 2">
    <name type="scientific">Baudoinia panamericana (strain UAMH 10762)</name>
    <name type="common">Angels' share fungus</name>
    <name type="synonym">Baudoinia compniacensis (strain UAMH 10762)</name>
    <dbReference type="NCBI Taxonomy" id="717646"/>
    <lineage>
        <taxon>Eukaryota</taxon>
        <taxon>Fungi</taxon>
        <taxon>Dikarya</taxon>
        <taxon>Ascomycota</taxon>
        <taxon>Pezizomycotina</taxon>
        <taxon>Dothideomycetes</taxon>
        <taxon>Dothideomycetidae</taxon>
        <taxon>Mycosphaerellales</taxon>
        <taxon>Teratosphaeriaceae</taxon>
        <taxon>Baudoinia</taxon>
    </lineage>
</organism>
<dbReference type="EMBL" id="KB445550">
    <property type="protein sequence ID" value="EMD00518.1"/>
    <property type="molecule type" value="Genomic_DNA"/>
</dbReference>
<evidence type="ECO:0000313" key="1">
    <source>
        <dbReference type="EMBL" id="EMD00518.1"/>
    </source>
</evidence>
<dbReference type="RefSeq" id="XP_007671702.1">
    <property type="nucleotide sequence ID" value="XM_007673512.1"/>
</dbReference>
<dbReference type="AlphaFoldDB" id="M2M0K3"/>
<keyword evidence="2" id="KW-1185">Reference proteome</keyword>
<protein>
    <submittedName>
        <fullName evidence="1">Uncharacterized protein</fullName>
    </submittedName>
</protein>
<evidence type="ECO:0000313" key="2">
    <source>
        <dbReference type="Proteomes" id="UP000011761"/>
    </source>
</evidence>